<proteinExistence type="predicted"/>
<name>A0A183C8D2_GLOPA</name>
<evidence type="ECO:0000313" key="2">
    <source>
        <dbReference type="Proteomes" id="UP000050741"/>
    </source>
</evidence>
<accession>A0A183C8D2</accession>
<dbReference type="WBParaSite" id="GPLIN_000912800">
    <property type="protein sequence ID" value="GPLIN_000912800"/>
    <property type="gene ID" value="GPLIN_000912800"/>
</dbReference>
<evidence type="ECO:0000313" key="3">
    <source>
        <dbReference type="WBParaSite" id="GPLIN_000912800"/>
    </source>
</evidence>
<feature type="region of interest" description="Disordered" evidence="1">
    <location>
        <begin position="1"/>
        <end position="33"/>
    </location>
</feature>
<evidence type="ECO:0000256" key="1">
    <source>
        <dbReference type="SAM" id="MobiDB-lite"/>
    </source>
</evidence>
<organism evidence="2 3">
    <name type="scientific">Globodera pallida</name>
    <name type="common">Potato cyst nematode worm</name>
    <name type="synonym">Heterodera pallida</name>
    <dbReference type="NCBI Taxonomy" id="36090"/>
    <lineage>
        <taxon>Eukaryota</taxon>
        <taxon>Metazoa</taxon>
        <taxon>Ecdysozoa</taxon>
        <taxon>Nematoda</taxon>
        <taxon>Chromadorea</taxon>
        <taxon>Rhabditida</taxon>
        <taxon>Tylenchina</taxon>
        <taxon>Tylenchomorpha</taxon>
        <taxon>Tylenchoidea</taxon>
        <taxon>Heteroderidae</taxon>
        <taxon>Heteroderinae</taxon>
        <taxon>Globodera</taxon>
    </lineage>
</organism>
<feature type="compositionally biased region" description="Low complexity" evidence="1">
    <location>
        <begin position="10"/>
        <end position="25"/>
    </location>
</feature>
<dbReference type="Proteomes" id="UP000050741">
    <property type="component" value="Unassembled WGS sequence"/>
</dbReference>
<reference evidence="2" key="1">
    <citation type="submission" date="2014-05" db="EMBL/GenBank/DDBJ databases">
        <title>The genome and life-stage specific transcriptomes of Globodera pallida elucidate key aspects of plant parasitism by a cyst nematode.</title>
        <authorList>
            <person name="Cotton J.A."/>
            <person name="Lilley C.J."/>
            <person name="Jones L.M."/>
            <person name="Kikuchi T."/>
            <person name="Reid A.J."/>
            <person name="Thorpe P."/>
            <person name="Tsai I.J."/>
            <person name="Beasley H."/>
            <person name="Blok V."/>
            <person name="Cock P.J.A."/>
            <person name="Van den Akker S.E."/>
            <person name="Holroyd N."/>
            <person name="Hunt M."/>
            <person name="Mantelin S."/>
            <person name="Naghra H."/>
            <person name="Pain A."/>
            <person name="Palomares-Rius J.E."/>
            <person name="Zarowiecki M."/>
            <person name="Berriman M."/>
            <person name="Jones J.T."/>
            <person name="Urwin P.E."/>
        </authorList>
    </citation>
    <scope>NUCLEOTIDE SEQUENCE [LARGE SCALE GENOMIC DNA]</scope>
    <source>
        <strain evidence="2">Lindley</strain>
    </source>
</reference>
<dbReference type="AlphaFoldDB" id="A0A183C8D2"/>
<reference evidence="3" key="2">
    <citation type="submission" date="2016-06" db="UniProtKB">
        <authorList>
            <consortium name="WormBaseParasite"/>
        </authorList>
    </citation>
    <scope>IDENTIFICATION</scope>
</reference>
<keyword evidence="2" id="KW-1185">Reference proteome</keyword>
<protein>
    <submittedName>
        <fullName evidence="3">Uncharacterized protein</fullName>
    </submittedName>
</protein>
<sequence>MLFKVRSSPANLNSHSENANNSSESFEQLEGIEENQQQQDDYQSCHYVLQWWHYNSNNMSIERSQNQQLPNKQMPSWIDFIMVVIFERNKGAEIKAYVRHERGAVVELCLCNSYKSFCDGPFEAKQKYGGEIDLERPQCIKFDYQTIMDMNLKKKTANNEFLYIFDEFGVHKNSKSSDESNKQQESSSCSVTEPPLSFHRQLFMRIAYESATTKKSFGIWRLRKNDEFELILWD</sequence>